<organism evidence="3 4">
    <name type="scientific">Lentzea xinjiangensis</name>
    <dbReference type="NCBI Taxonomy" id="402600"/>
    <lineage>
        <taxon>Bacteria</taxon>
        <taxon>Bacillati</taxon>
        <taxon>Actinomycetota</taxon>
        <taxon>Actinomycetes</taxon>
        <taxon>Pseudonocardiales</taxon>
        <taxon>Pseudonocardiaceae</taxon>
        <taxon>Lentzea</taxon>
    </lineage>
</organism>
<feature type="domain" description="Histidine kinase/HSP90-like ATPase" evidence="2">
    <location>
        <begin position="23"/>
        <end position="116"/>
    </location>
</feature>
<accession>A0A1H9K3K5</accession>
<dbReference type="Pfam" id="PF13581">
    <property type="entry name" value="HATPase_c_2"/>
    <property type="match status" value="1"/>
</dbReference>
<dbReference type="PANTHER" id="PTHR35526">
    <property type="entry name" value="ANTI-SIGMA-F FACTOR RSBW-RELATED"/>
    <property type="match status" value="1"/>
</dbReference>
<dbReference type="STRING" id="402600.SAMN05216188_106280"/>
<dbReference type="Proteomes" id="UP000199352">
    <property type="component" value="Unassembled WGS sequence"/>
</dbReference>
<evidence type="ECO:0000313" key="4">
    <source>
        <dbReference type="Proteomes" id="UP000199352"/>
    </source>
</evidence>
<protein>
    <submittedName>
        <fullName evidence="3">Histidine kinase-like ATPase domain-containing protein</fullName>
    </submittedName>
</protein>
<dbReference type="InterPro" id="IPR050267">
    <property type="entry name" value="Anti-sigma-factor_SerPK"/>
</dbReference>
<keyword evidence="4" id="KW-1185">Reference proteome</keyword>
<dbReference type="GO" id="GO:0004674">
    <property type="term" value="F:protein serine/threonine kinase activity"/>
    <property type="evidence" value="ECO:0007669"/>
    <property type="project" value="UniProtKB-KW"/>
</dbReference>
<dbReference type="EMBL" id="FOFR01000006">
    <property type="protein sequence ID" value="SEQ93714.1"/>
    <property type="molecule type" value="Genomic_DNA"/>
</dbReference>
<dbReference type="Gene3D" id="3.30.565.10">
    <property type="entry name" value="Histidine kinase-like ATPase, C-terminal domain"/>
    <property type="match status" value="1"/>
</dbReference>
<dbReference type="OrthoDB" id="3476098at2"/>
<evidence type="ECO:0000313" key="3">
    <source>
        <dbReference type="EMBL" id="SEQ93714.1"/>
    </source>
</evidence>
<dbReference type="CDD" id="cd16936">
    <property type="entry name" value="HATPase_RsbW-like"/>
    <property type="match status" value="1"/>
</dbReference>
<evidence type="ECO:0000259" key="2">
    <source>
        <dbReference type="Pfam" id="PF13581"/>
    </source>
</evidence>
<keyword evidence="3" id="KW-0418">Kinase</keyword>
<keyword evidence="3" id="KW-0808">Transferase</keyword>
<keyword evidence="1" id="KW-0723">Serine/threonine-protein kinase</keyword>
<dbReference type="RefSeq" id="WP_089951592.1">
    <property type="nucleotide sequence ID" value="NZ_FOFR01000006.1"/>
</dbReference>
<reference evidence="4" key="1">
    <citation type="submission" date="2016-10" db="EMBL/GenBank/DDBJ databases">
        <authorList>
            <person name="Varghese N."/>
            <person name="Submissions S."/>
        </authorList>
    </citation>
    <scope>NUCLEOTIDE SEQUENCE [LARGE SCALE GENOMIC DNA]</scope>
    <source>
        <strain evidence="4">CGMCC 4.3525</strain>
    </source>
</reference>
<dbReference type="SUPFAM" id="SSF55874">
    <property type="entry name" value="ATPase domain of HSP90 chaperone/DNA topoisomerase II/histidine kinase"/>
    <property type="match status" value="1"/>
</dbReference>
<sequence>MTVDDEPAHALVMDFPIGPDLELTDLRREVGAVLHSLGADHCYDVLLVVSELVSNVLDHTRGTGRLRLLHGRAPCEVTIEVDDSSPQHPVKGRSRLGGHRGRGLVMIDNATSEWGSTPAPGGGKTVFAVVPCVTTRSAPGTCR</sequence>
<dbReference type="InterPro" id="IPR003594">
    <property type="entry name" value="HATPase_dom"/>
</dbReference>
<proteinExistence type="predicted"/>
<name>A0A1H9K3K5_9PSEU</name>
<dbReference type="AlphaFoldDB" id="A0A1H9K3K5"/>
<dbReference type="InterPro" id="IPR036890">
    <property type="entry name" value="HATPase_C_sf"/>
</dbReference>
<evidence type="ECO:0000256" key="1">
    <source>
        <dbReference type="ARBA" id="ARBA00022527"/>
    </source>
</evidence>
<dbReference type="PANTHER" id="PTHR35526:SF3">
    <property type="entry name" value="ANTI-SIGMA-F FACTOR RSBW"/>
    <property type="match status" value="1"/>
</dbReference>
<gene>
    <name evidence="3" type="ORF">SAMN05216188_106280</name>
</gene>